<accession>A0A382A5D2</accession>
<reference evidence="1" key="1">
    <citation type="submission" date="2018-05" db="EMBL/GenBank/DDBJ databases">
        <authorList>
            <person name="Lanie J.A."/>
            <person name="Ng W.-L."/>
            <person name="Kazmierczak K.M."/>
            <person name="Andrzejewski T.M."/>
            <person name="Davidsen T.M."/>
            <person name="Wayne K.J."/>
            <person name="Tettelin H."/>
            <person name="Glass J.I."/>
            <person name="Rusch D."/>
            <person name="Podicherti R."/>
            <person name="Tsui H.-C.T."/>
            <person name="Winkler M.E."/>
        </authorList>
    </citation>
    <scope>NUCLEOTIDE SEQUENCE</scope>
</reference>
<gene>
    <name evidence="1" type="ORF">METZ01_LOCUS149305</name>
</gene>
<evidence type="ECO:0000313" key="1">
    <source>
        <dbReference type="EMBL" id="SVA96451.1"/>
    </source>
</evidence>
<protein>
    <submittedName>
        <fullName evidence="1">Uncharacterized protein</fullName>
    </submittedName>
</protein>
<name>A0A382A5D2_9ZZZZ</name>
<feature type="non-terminal residue" evidence="1">
    <location>
        <position position="25"/>
    </location>
</feature>
<dbReference type="AlphaFoldDB" id="A0A382A5D2"/>
<proteinExistence type="predicted"/>
<dbReference type="EMBL" id="UINC01023887">
    <property type="protein sequence ID" value="SVA96451.1"/>
    <property type="molecule type" value="Genomic_DNA"/>
</dbReference>
<sequence>MKMNKWTVGLAAAGVVSLASTAQAE</sequence>
<organism evidence="1">
    <name type="scientific">marine metagenome</name>
    <dbReference type="NCBI Taxonomy" id="408172"/>
    <lineage>
        <taxon>unclassified sequences</taxon>
        <taxon>metagenomes</taxon>
        <taxon>ecological metagenomes</taxon>
    </lineage>
</organism>